<reference evidence="4" key="1">
    <citation type="submission" date="2021-01" db="EMBL/GenBank/DDBJ databases">
        <title>Description of Breznakiella homolactica.</title>
        <authorList>
            <person name="Song Y."/>
            <person name="Brune A."/>
        </authorList>
    </citation>
    <scope>NUCLEOTIDE SEQUENCE</scope>
    <source>
        <strain evidence="4">RmG30</strain>
    </source>
</reference>
<dbReference type="InterPro" id="IPR003646">
    <property type="entry name" value="SH3-like_bac-type"/>
</dbReference>
<keyword evidence="2" id="KW-0732">Signal</keyword>
<feature type="compositionally biased region" description="Low complexity" evidence="1">
    <location>
        <begin position="23"/>
        <end position="44"/>
    </location>
</feature>
<dbReference type="Pfam" id="PF08239">
    <property type="entry name" value="SH3_3"/>
    <property type="match status" value="1"/>
</dbReference>
<proteinExistence type="predicted"/>
<evidence type="ECO:0000313" key="5">
    <source>
        <dbReference type="Proteomes" id="UP000595917"/>
    </source>
</evidence>
<protein>
    <submittedName>
        <fullName evidence="4">SH3 domain-containing protein</fullName>
    </submittedName>
</protein>
<organism evidence="4 5">
    <name type="scientific">Breznakiella homolactica</name>
    <dbReference type="NCBI Taxonomy" id="2798577"/>
    <lineage>
        <taxon>Bacteria</taxon>
        <taxon>Pseudomonadati</taxon>
        <taxon>Spirochaetota</taxon>
        <taxon>Spirochaetia</taxon>
        <taxon>Spirochaetales</taxon>
        <taxon>Breznakiellaceae</taxon>
        <taxon>Breznakiella</taxon>
    </lineage>
</organism>
<evidence type="ECO:0000256" key="2">
    <source>
        <dbReference type="SAM" id="SignalP"/>
    </source>
</evidence>
<keyword evidence="5" id="KW-1185">Reference proteome</keyword>
<dbReference type="PROSITE" id="PS51257">
    <property type="entry name" value="PROKAR_LIPOPROTEIN"/>
    <property type="match status" value="1"/>
</dbReference>
<dbReference type="EMBL" id="CP067089">
    <property type="protein sequence ID" value="QQO09361.1"/>
    <property type="molecule type" value="Genomic_DNA"/>
</dbReference>
<dbReference type="Gene3D" id="2.30.30.40">
    <property type="entry name" value="SH3 Domains"/>
    <property type="match status" value="1"/>
</dbReference>
<evidence type="ECO:0000259" key="3">
    <source>
        <dbReference type="Pfam" id="PF08239"/>
    </source>
</evidence>
<feature type="region of interest" description="Disordered" evidence="1">
    <location>
        <begin position="23"/>
        <end position="55"/>
    </location>
</feature>
<name>A0A7T7XN16_9SPIR</name>
<evidence type="ECO:0000313" key="4">
    <source>
        <dbReference type="EMBL" id="QQO09361.1"/>
    </source>
</evidence>
<dbReference type="KEGG" id="bhc:JFL75_00105"/>
<evidence type="ECO:0000256" key="1">
    <source>
        <dbReference type="SAM" id="MobiDB-lite"/>
    </source>
</evidence>
<dbReference type="Proteomes" id="UP000595917">
    <property type="component" value="Chromosome"/>
</dbReference>
<feature type="chain" id="PRO_5031470073" evidence="2">
    <location>
        <begin position="21"/>
        <end position="346"/>
    </location>
</feature>
<gene>
    <name evidence="4" type="ORF">JFL75_00105</name>
</gene>
<dbReference type="RefSeq" id="WP_215626664.1">
    <property type="nucleotide sequence ID" value="NZ_CP067089.2"/>
</dbReference>
<sequence>MRKRFFVIAAVLVCFFLASCDKGSNSSVPSPSPSPGSSGESSVSQPAPQEQPSASRGYAYVLRIESGYYSVTESEEKIPAKEGEPEKTEKKYTAKWLGSFALGERLEVVGPVIRATYSNRDYDMVEVRRDTGDRYYILNAHLGYNGQLAVVTDEKAILYTTPKNVDATGNILPIKTVFIIQQNTESQGFVKITAYDPVAQIYRRDMYLKTICYSTRDTDIQSSILLQTAAITKEAIRKNALLDSALQEYPDSVFSNEIAELVNPSPSRPVQTSGQIFLLVNDDNVNVRNEPNEVTGKVVGQLSRDAEVTVSEETVDSFTVNGVRAKWYRIVDPVEGWVFGAFLETR</sequence>
<dbReference type="AlphaFoldDB" id="A0A7T7XN16"/>
<accession>A0A7T7XN16</accession>
<feature type="compositionally biased region" description="Polar residues" evidence="1">
    <location>
        <begin position="45"/>
        <end position="54"/>
    </location>
</feature>
<feature type="domain" description="SH3b" evidence="3">
    <location>
        <begin position="283"/>
        <end position="344"/>
    </location>
</feature>
<feature type="signal peptide" evidence="2">
    <location>
        <begin position="1"/>
        <end position="20"/>
    </location>
</feature>